<dbReference type="KEGG" id="hmu:Hmuk_0261"/>
<evidence type="ECO:0000313" key="1">
    <source>
        <dbReference type="EMBL" id="ACV46398.1"/>
    </source>
</evidence>
<sequence>MLPRDMKGLLNESTATVHKYEPQRDRGVTECGATTTVTHDQMRVLPVEQAIDERDASKCGRCFGDGGGY</sequence>
<dbReference type="eggNOG" id="arCOG10300">
    <property type="taxonomic scope" value="Archaea"/>
</dbReference>
<dbReference type="Proteomes" id="UP000001746">
    <property type="component" value="Chromosome"/>
</dbReference>
<dbReference type="EMBL" id="CP001688">
    <property type="protein sequence ID" value="ACV46398.1"/>
    <property type="molecule type" value="Genomic_DNA"/>
</dbReference>
<dbReference type="AlphaFoldDB" id="C7NX33"/>
<protein>
    <submittedName>
        <fullName evidence="1">Uncharacterized protein</fullName>
    </submittedName>
</protein>
<name>C7NX33_HALMD</name>
<dbReference type="HOGENOM" id="CLU_190392_0_0_2"/>
<accession>C7NX33</accession>
<keyword evidence="2" id="KW-1185">Reference proteome</keyword>
<gene>
    <name evidence="1" type="ordered locus">Hmuk_0261</name>
</gene>
<proteinExistence type="predicted"/>
<organism evidence="1 2">
    <name type="scientific">Halomicrobium mukohataei (strain ATCC 700874 / DSM 12286 / JCM 9738 / NCIMB 13541)</name>
    <name type="common">Haloarcula mukohataei</name>
    <dbReference type="NCBI Taxonomy" id="485914"/>
    <lineage>
        <taxon>Archaea</taxon>
        <taxon>Methanobacteriati</taxon>
        <taxon>Methanobacteriota</taxon>
        <taxon>Stenosarchaea group</taxon>
        <taxon>Halobacteria</taxon>
        <taxon>Halobacteriales</taxon>
        <taxon>Haloarculaceae</taxon>
        <taxon>Halomicrobium</taxon>
    </lineage>
</organism>
<evidence type="ECO:0000313" key="2">
    <source>
        <dbReference type="Proteomes" id="UP000001746"/>
    </source>
</evidence>
<reference evidence="1 2" key="1">
    <citation type="journal article" date="2009" name="Stand. Genomic Sci.">
        <title>Complete genome sequence of Halomicrobium mukohataei type strain (arg-2).</title>
        <authorList>
            <person name="Tindall B.J."/>
            <person name="Schneider S."/>
            <person name="Lapidus A."/>
            <person name="Copeland A."/>
            <person name="Glavina Del Rio T."/>
            <person name="Nolan M."/>
            <person name="Lucas S."/>
            <person name="Chen F."/>
            <person name="Tice H."/>
            <person name="Cheng J.F."/>
            <person name="Saunders E."/>
            <person name="Bruce D."/>
            <person name="Goodwin L."/>
            <person name="Pitluck S."/>
            <person name="Mikhailova N."/>
            <person name="Pati A."/>
            <person name="Ivanova N."/>
            <person name="Mavrommatis K."/>
            <person name="Chen A."/>
            <person name="Palaniappan K."/>
            <person name="Chain P."/>
            <person name="Land M."/>
            <person name="Hauser L."/>
            <person name="Chang Y.J."/>
            <person name="Jeffries C.D."/>
            <person name="Brettin T."/>
            <person name="Han C."/>
            <person name="Rohde M."/>
            <person name="Goker M."/>
            <person name="Bristow J."/>
            <person name="Eisen J.A."/>
            <person name="Markowitz V."/>
            <person name="Hugenholtz P."/>
            <person name="Klenk H.P."/>
            <person name="Kyrpides N.C."/>
            <person name="Detter J.C."/>
        </authorList>
    </citation>
    <scope>NUCLEOTIDE SEQUENCE [LARGE SCALE GENOMIC DNA]</scope>
    <source>
        <strain evidence="2">ATCC 700874 / DSM 12286 / JCM 9738 / NCIMB 13541</strain>
    </source>
</reference>